<feature type="transmembrane region" description="Helical" evidence="16">
    <location>
        <begin position="6"/>
        <end position="25"/>
    </location>
</feature>
<evidence type="ECO:0000256" key="3">
    <source>
        <dbReference type="ARBA" id="ARBA00004406"/>
    </source>
</evidence>
<evidence type="ECO:0000256" key="10">
    <source>
        <dbReference type="ARBA" id="ARBA00023004"/>
    </source>
</evidence>
<accession>A0A4D5RP30</accession>
<dbReference type="InterPro" id="IPR001128">
    <property type="entry name" value="Cyt_P450"/>
</dbReference>
<evidence type="ECO:0000256" key="11">
    <source>
        <dbReference type="ARBA" id="ARBA00023033"/>
    </source>
</evidence>
<dbReference type="OrthoDB" id="2789670at2759"/>
<comment type="subcellular location">
    <subcellularLocation>
        <location evidence="3">Endoplasmic reticulum membrane</location>
        <topology evidence="3">Peripheral membrane protein</topology>
    </subcellularLocation>
    <subcellularLocation>
        <location evidence="2">Microsome membrane</location>
        <topology evidence="2">Peripheral membrane protein</topology>
    </subcellularLocation>
</comment>
<evidence type="ECO:0000256" key="14">
    <source>
        <dbReference type="PIRSR" id="PIRSR602401-1"/>
    </source>
</evidence>
<dbReference type="FunFam" id="1.10.630.10:FF:000042">
    <property type="entry name" value="Cytochrome P450"/>
    <property type="match status" value="1"/>
</dbReference>
<dbReference type="GO" id="GO:0004497">
    <property type="term" value="F:monooxygenase activity"/>
    <property type="evidence" value="ECO:0007669"/>
    <property type="project" value="UniProtKB-KW"/>
</dbReference>
<keyword evidence="8" id="KW-0492">Microsome</keyword>
<evidence type="ECO:0000256" key="7">
    <source>
        <dbReference type="ARBA" id="ARBA00022824"/>
    </source>
</evidence>
<keyword evidence="10 14" id="KW-0408">Iron</keyword>
<dbReference type="InterPro" id="IPR036396">
    <property type="entry name" value="Cyt_P450_sf"/>
</dbReference>
<name>A0A4D5RP30_IXOSC</name>
<dbReference type="GO" id="GO:0005789">
    <property type="term" value="C:endoplasmic reticulum membrane"/>
    <property type="evidence" value="ECO:0007669"/>
    <property type="project" value="UniProtKB-SubCell"/>
</dbReference>
<dbReference type="VEuPathDB" id="VectorBase:ISCW011997"/>
<dbReference type="PRINTS" id="PR00385">
    <property type="entry name" value="P450"/>
</dbReference>
<dbReference type="InterPro" id="IPR002401">
    <property type="entry name" value="Cyt_P450_E_grp-I"/>
</dbReference>
<evidence type="ECO:0000256" key="16">
    <source>
        <dbReference type="SAM" id="Phobius"/>
    </source>
</evidence>
<dbReference type="PANTHER" id="PTHR24302:SF15">
    <property type="entry name" value="FATTY-ACID PEROXYGENASE"/>
    <property type="match status" value="1"/>
</dbReference>
<protein>
    <submittedName>
        <fullName evidence="17">Putative cytochrome</fullName>
    </submittedName>
</protein>
<dbReference type="SUPFAM" id="SSF48264">
    <property type="entry name" value="Cytochrome P450"/>
    <property type="match status" value="1"/>
</dbReference>
<comment type="cofactor">
    <cofactor evidence="1 14">
        <name>heme</name>
        <dbReference type="ChEBI" id="CHEBI:30413"/>
    </cofactor>
</comment>
<evidence type="ECO:0000256" key="5">
    <source>
        <dbReference type="ARBA" id="ARBA00022617"/>
    </source>
</evidence>
<keyword evidence="11 15" id="KW-0503">Monooxygenase</keyword>
<keyword evidence="6 14" id="KW-0479">Metal-binding</keyword>
<keyword evidence="7" id="KW-0256">Endoplasmic reticulum</keyword>
<keyword evidence="12 16" id="KW-0472">Membrane</keyword>
<dbReference type="PANTHER" id="PTHR24302">
    <property type="entry name" value="CYTOCHROME P450 FAMILY 3"/>
    <property type="match status" value="1"/>
</dbReference>
<sequence length="504" mass="57550">MDISTLAVIMALFAVTAVSAVWWVLNRRHQQGLFRRHGIPGPRPDLLDGNWAQLKEDRIEVMEHWIKEYGKVFGYYVGGVPHMVLTDVEMIKQCFVRNASTFHDRPPLPICTGPFASCIIALEGDEWKKIRAVLNPCFSASKMKLMTQIMGSCADAMIEVVEDHVKKGETVEMYRVSQGLSLDVIAKCAFAWQVDCQKNPNDPLLLSIRKMFVEADDGILRHAIRFPILCKIITSLISFTSYIKTLTRIFDNVRQVIELRRKGQSPRTTDMLQMMLDAQAGILDNTNNTGERKKLMEDRHLVGNCFIFLAAGYETTATSLAFVIHLLAKYPEEQDRILKELNKVFPEKDQDLTYDGVQELKRLDMVICESLRLYPPVVLFVSRHCRQDTTIMGQLIPAEANIIVPTWHIHHDPEHWPEPFKFDPERFAEGLNTSQSAAYLPFGLGPRVCIGKRFALLEIKMALCKLIRKYRIRQCKETQDPVKLVVPTAAINPEKGISVKFEHR</sequence>
<dbReference type="VEuPathDB" id="VectorBase:ISCI011997"/>
<dbReference type="CDD" id="cd11055">
    <property type="entry name" value="CYP3A-like"/>
    <property type="match status" value="1"/>
</dbReference>
<evidence type="ECO:0000256" key="1">
    <source>
        <dbReference type="ARBA" id="ARBA00001971"/>
    </source>
</evidence>
<dbReference type="PROSITE" id="PS00086">
    <property type="entry name" value="CYTOCHROME_P450"/>
    <property type="match status" value="1"/>
</dbReference>
<feature type="binding site" description="axial binding residue" evidence="14">
    <location>
        <position position="449"/>
    </location>
    <ligand>
        <name>heme</name>
        <dbReference type="ChEBI" id="CHEBI:30413"/>
    </ligand>
    <ligandPart>
        <name>Fe</name>
        <dbReference type="ChEBI" id="CHEBI:18248"/>
    </ligandPart>
</feature>
<evidence type="ECO:0000256" key="4">
    <source>
        <dbReference type="ARBA" id="ARBA00010617"/>
    </source>
</evidence>
<evidence type="ECO:0000256" key="2">
    <source>
        <dbReference type="ARBA" id="ARBA00004174"/>
    </source>
</evidence>
<proteinExistence type="inferred from homology"/>
<dbReference type="InterPro" id="IPR050705">
    <property type="entry name" value="Cytochrome_P450_3A"/>
</dbReference>
<evidence type="ECO:0000256" key="13">
    <source>
        <dbReference type="ARBA" id="ARBA00043906"/>
    </source>
</evidence>
<dbReference type="AlphaFoldDB" id="A0A4D5RP30"/>
<comment type="similarity">
    <text evidence="4 15">Belongs to the cytochrome P450 family.</text>
</comment>
<evidence type="ECO:0000256" key="8">
    <source>
        <dbReference type="ARBA" id="ARBA00022848"/>
    </source>
</evidence>
<feature type="transmembrane region" description="Helical" evidence="16">
    <location>
        <begin position="301"/>
        <end position="328"/>
    </location>
</feature>
<dbReference type="InterPro" id="IPR017972">
    <property type="entry name" value="Cyt_P450_CS"/>
</dbReference>
<evidence type="ECO:0000256" key="9">
    <source>
        <dbReference type="ARBA" id="ARBA00023002"/>
    </source>
</evidence>
<keyword evidence="9 15" id="KW-0560">Oxidoreductase</keyword>
<reference evidence="17" key="1">
    <citation type="submission" date="2019-04" db="EMBL/GenBank/DDBJ databases">
        <title>An insight into the mialome of Ixodes scapularis.</title>
        <authorList>
            <person name="Ribeiro J.M."/>
            <person name="Mather T.N."/>
            <person name="Karim S."/>
        </authorList>
    </citation>
    <scope>NUCLEOTIDE SEQUENCE</scope>
</reference>
<keyword evidence="5 14" id="KW-0349">Heme</keyword>
<evidence type="ECO:0000256" key="15">
    <source>
        <dbReference type="RuleBase" id="RU000461"/>
    </source>
</evidence>
<keyword evidence="16" id="KW-0812">Transmembrane</keyword>
<dbReference type="GO" id="GO:0005506">
    <property type="term" value="F:iron ion binding"/>
    <property type="evidence" value="ECO:0007669"/>
    <property type="project" value="InterPro"/>
</dbReference>
<dbReference type="GO" id="GO:0020037">
    <property type="term" value="F:heme binding"/>
    <property type="evidence" value="ECO:0007669"/>
    <property type="project" value="InterPro"/>
</dbReference>
<organism evidence="17">
    <name type="scientific">Ixodes scapularis</name>
    <name type="common">Black-legged tick</name>
    <name type="synonym">Deer tick</name>
    <dbReference type="NCBI Taxonomy" id="6945"/>
    <lineage>
        <taxon>Eukaryota</taxon>
        <taxon>Metazoa</taxon>
        <taxon>Ecdysozoa</taxon>
        <taxon>Arthropoda</taxon>
        <taxon>Chelicerata</taxon>
        <taxon>Arachnida</taxon>
        <taxon>Acari</taxon>
        <taxon>Parasitiformes</taxon>
        <taxon>Ixodida</taxon>
        <taxon>Ixodoidea</taxon>
        <taxon>Ixodidae</taxon>
        <taxon>Ixodinae</taxon>
        <taxon>Ixodes</taxon>
    </lineage>
</organism>
<dbReference type="VEuPathDB" id="VectorBase:ISCP_012153"/>
<evidence type="ECO:0000313" key="17">
    <source>
        <dbReference type="EMBL" id="MOY39003.1"/>
    </source>
</evidence>
<keyword evidence="16" id="KW-1133">Transmembrane helix</keyword>
<dbReference type="EMBL" id="GHJT01005032">
    <property type="protein sequence ID" value="MOY39003.1"/>
    <property type="molecule type" value="Transcribed_RNA"/>
</dbReference>
<dbReference type="PRINTS" id="PR00463">
    <property type="entry name" value="EP450I"/>
</dbReference>
<dbReference type="GO" id="GO:0016705">
    <property type="term" value="F:oxidoreductase activity, acting on paired donors, with incorporation or reduction of molecular oxygen"/>
    <property type="evidence" value="ECO:0007669"/>
    <property type="project" value="InterPro"/>
</dbReference>
<dbReference type="Gene3D" id="1.10.630.10">
    <property type="entry name" value="Cytochrome P450"/>
    <property type="match status" value="1"/>
</dbReference>
<evidence type="ECO:0000256" key="6">
    <source>
        <dbReference type="ARBA" id="ARBA00022723"/>
    </source>
</evidence>
<evidence type="ECO:0000256" key="12">
    <source>
        <dbReference type="ARBA" id="ARBA00023136"/>
    </source>
</evidence>
<comment type="function">
    <text evidence="13">Cytochromes P450 are a group of heme-thiolate monooxygenases. They oxidize a variety of structurally unrelated compounds, including steroids, fatty acids, and xenobiotics.</text>
</comment>
<dbReference type="Pfam" id="PF00067">
    <property type="entry name" value="p450"/>
    <property type="match status" value="1"/>
</dbReference>